<dbReference type="InterPro" id="IPR012340">
    <property type="entry name" value="NA-bd_OB-fold"/>
</dbReference>
<evidence type="ECO:0000313" key="1">
    <source>
        <dbReference type="EMBL" id="MFC7203234.1"/>
    </source>
</evidence>
<dbReference type="InterPro" id="IPR052513">
    <property type="entry name" value="Thioester_dehydratase-like"/>
</dbReference>
<sequence>MTRHDPHDRIERIGVEEAFQCSHCGHRWYYTRSYCPNCRGETFETDALGVGTVVAVTTVEVTPPDVRSPNWLALARFDDVRVLAQLEAPASKGDRVRFSGEYRLRSGDEHRGPRLTVVTEEE</sequence>
<name>A0ABD5ZDQ8_9EURY</name>
<gene>
    <name evidence="1" type="ORF">ACFQJC_06885</name>
</gene>
<dbReference type="AlphaFoldDB" id="A0ABD5ZDQ8"/>
<evidence type="ECO:0000313" key="2">
    <source>
        <dbReference type="Proteomes" id="UP001596481"/>
    </source>
</evidence>
<accession>A0ABD5ZDQ8</accession>
<evidence type="ECO:0008006" key="3">
    <source>
        <dbReference type="Google" id="ProtNLM"/>
    </source>
</evidence>
<reference evidence="1 2" key="1">
    <citation type="journal article" date="2019" name="Int. J. Syst. Evol. Microbiol.">
        <title>The Global Catalogue of Microorganisms (GCM) 10K type strain sequencing project: providing services to taxonomists for standard genome sequencing and annotation.</title>
        <authorList>
            <consortium name="The Broad Institute Genomics Platform"/>
            <consortium name="The Broad Institute Genome Sequencing Center for Infectious Disease"/>
            <person name="Wu L."/>
            <person name="Ma J."/>
        </authorList>
    </citation>
    <scope>NUCLEOTIDE SEQUENCE [LARGE SCALE GENOMIC DNA]</scope>
    <source>
        <strain evidence="1 2">DSM 29988</strain>
    </source>
</reference>
<dbReference type="EMBL" id="JBHTAA010000002">
    <property type="protein sequence ID" value="MFC7203234.1"/>
    <property type="molecule type" value="Genomic_DNA"/>
</dbReference>
<keyword evidence="2" id="KW-1185">Reference proteome</keyword>
<dbReference type="PANTHER" id="PTHR34075:SF5">
    <property type="entry name" value="BLR3430 PROTEIN"/>
    <property type="match status" value="1"/>
</dbReference>
<dbReference type="RefSeq" id="WP_390222573.1">
    <property type="nucleotide sequence ID" value="NZ_JBHTAA010000002.1"/>
</dbReference>
<proteinExistence type="predicted"/>
<comment type="caution">
    <text evidence="1">The sequence shown here is derived from an EMBL/GenBank/DDBJ whole genome shotgun (WGS) entry which is preliminary data.</text>
</comment>
<dbReference type="Proteomes" id="UP001596481">
    <property type="component" value="Unassembled WGS sequence"/>
</dbReference>
<organism evidence="1 2">
    <name type="scientific">Haloferax namakaokahaiae</name>
    <dbReference type="NCBI Taxonomy" id="1748331"/>
    <lineage>
        <taxon>Archaea</taxon>
        <taxon>Methanobacteriati</taxon>
        <taxon>Methanobacteriota</taxon>
        <taxon>Stenosarchaea group</taxon>
        <taxon>Halobacteria</taxon>
        <taxon>Halobacteriales</taxon>
        <taxon>Haloferacaceae</taxon>
        <taxon>Haloferax</taxon>
    </lineage>
</organism>
<dbReference type="SUPFAM" id="SSF50249">
    <property type="entry name" value="Nucleic acid-binding proteins"/>
    <property type="match status" value="1"/>
</dbReference>
<protein>
    <recommendedName>
        <fullName evidence="3">DUF35 domain-containing protein</fullName>
    </recommendedName>
</protein>
<dbReference type="PANTHER" id="PTHR34075">
    <property type="entry name" value="BLR3430 PROTEIN"/>
    <property type="match status" value="1"/>
</dbReference>